<evidence type="ECO:0000313" key="1">
    <source>
        <dbReference type="EMBL" id="KAK4021977.1"/>
    </source>
</evidence>
<protein>
    <submittedName>
        <fullName evidence="1">Uncharacterized protein</fullName>
    </submittedName>
</protein>
<reference evidence="1 2" key="1">
    <citation type="journal article" date="2023" name="Nucleic Acids Res.">
        <title>The hologenome of Daphnia magna reveals possible DNA methylation and microbiome-mediated evolution of the host genome.</title>
        <authorList>
            <person name="Chaturvedi A."/>
            <person name="Li X."/>
            <person name="Dhandapani V."/>
            <person name="Marshall H."/>
            <person name="Kissane S."/>
            <person name="Cuenca-Cambronero M."/>
            <person name="Asole G."/>
            <person name="Calvet F."/>
            <person name="Ruiz-Romero M."/>
            <person name="Marangio P."/>
            <person name="Guigo R."/>
            <person name="Rago D."/>
            <person name="Mirbahai L."/>
            <person name="Eastwood N."/>
            <person name="Colbourne J.K."/>
            <person name="Zhou J."/>
            <person name="Mallon E."/>
            <person name="Orsini L."/>
        </authorList>
    </citation>
    <scope>NUCLEOTIDE SEQUENCE [LARGE SCALE GENOMIC DNA]</scope>
    <source>
        <strain evidence="1">LRV0_1</strain>
    </source>
</reference>
<organism evidence="1 2">
    <name type="scientific">Daphnia magna</name>
    <dbReference type="NCBI Taxonomy" id="35525"/>
    <lineage>
        <taxon>Eukaryota</taxon>
        <taxon>Metazoa</taxon>
        <taxon>Ecdysozoa</taxon>
        <taxon>Arthropoda</taxon>
        <taxon>Crustacea</taxon>
        <taxon>Branchiopoda</taxon>
        <taxon>Diplostraca</taxon>
        <taxon>Cladocera</taxon>
        <taxon>Anomopoda</taxon>
        <taxon>Daphniidae</taxon>
        <taxon>Daphnia</taxon>
    </lineage>
</organism>
<dbReference type="Proteomes" id="UP001234178">
    <property type="component" value="Unassembled WGS sequence"/>
</dbReference>
<keyword evidence="2" id="KW-1185">Reference proteome</keyword>
<evidence type="ECO:0000313" key="2">
    <source>
        <dbReference type="Proteomes" id="UP001234178"/>
    </source>
</evidence>
<comment type="caution">
    <text evidence="1">The sequence shown here is derived from an EMBL/GenBank/DDBJ whole genome shotgun (WGS) entry which is preliminary data.</text>
</comment>
<gene>
    <name evidence="1" type="ORF">OUZ56_007464</name>
</gene>
<accession>A0ABR0AA21</accession>
<proteinExistence type="predicted"/>
<name>A0ABR0AA21_9CRUS</name>
<dbReference type="EMBL" id="JAOYFB010000037">
    <property type="protein sequence ID" value="KAK4021977.1"/>
    <property type="molecule type" value="Genomic_DNA"/>
</dbReference>
<sequence length="105" mass="11138">MRRKLLSDIGAIGIIQAGVPLKEGGLPSKTSGGSLEKVGGAIKVTLLLLLCQYACSVRQIAQRLFLLFGGVGNHLKVLDHQGPLRSEFALYICDVRPPLSSPSAL</sequence>